<name>B8AH55_ORYSI</name>
<feature type="compositionally biased region" description="Basic residues" evidence="1">
    <location>
        <begin position="20"/>
        <end position="30"/>
    </location>
</feature>
<dbReference type="HOGENOM" id="CLU_091158_0_0_1"/>
<feature type="compositionally biased region" description="Low complexity" evidence="1">
    <location>
        <begin position="31"/>
        <end position="44"/>
    </location>
</feature>
<proteinExistence type="predicted"/>
<organism evidence="2 3">
    <name type="scientific">Oryza sativa subsp. indica</name>
    <name type="common">Rice</name>
    <dbReference type="NCBI Taxonomy" id="39946"/>
    <lineage>
        <taxon>Eukaryota</taxon>
        <taxon>Viridiplantae</taxon>
        <taxon>Streptophyta</taxon>
        <taxon>Embryophyta</taxon>
        <taxon>Tracheophyta</taxon>
        <taxon>Spermatophyta</taxon>
        <taxon>Magnoliopsida</taxon>
        <taxon>Liliopsida</taxon>
        <taxon>Poales</taxon>
        <taxon>Poaceae</taxon>
        <taxon>BOP clade</taxon>
        <taxon>Oryzoideae</taxon>
        <taxon>Oryzeae</taxon>
        <taxon>Oryzinae</taxon>
        <taxon>Oryza</taxon>
        <taxon>Oryza sativa</taxon>
    </lineage>
</organism>
<feature type="region of interest" description="Disordered" evidence="1">
    <location>
        <begin position="215"/>
        <end position="267"/>
    </location>
</feature>
<evidence type="ECO:0000313" key="2">
    <source>
        <dbReference type="EMBL" id="EEC73099.1"/>
    </source>
</evidence>
<feature type="compositionally biased region" description="Basic and acidic residues" evidence="1">
    <location>
        <begin position="150"/>
        <end position="164"/>
    </location>
</feature>
<dbReference type="AlphaFoldDB" id="B8AH55"/>
<feature type="region of interest" description="Disordered" evidence="1">
    <location>
        <begin position="149"/>
        <end position="169"/>
    </location>
</feature>
<sequence length="267" mass="29747">MDGGRAGRGRGDAPFAGRSPRPRRPVRRGTRYPVSSSSSSSSVEGGEGLGEEGRSEEDRPRRRIIRLVRPGLAAWIPGCASADRRPRVRQSVLYSDRPKRSQGRRGQVQSKTKSLDEKNVSEVSSELGTTTADIPKFKALMINDSLSRLDSTERSNESTYKPKDDSDDVEECLRQLQEYYSKGHVHTSIEDAWNEVVAYEHVALTALALEWGMEPPPDPFQKPKSSLVDQEAQTLRAPQQTSDAAQHNIMSCKEEPSQQILPVHQPR</sequence>
<gene>
    <name evidence="2" type="ORF">OsI_07079</name>
</gene>
<protein>
    <submittedName>
        <fullName evidence="2">Uncharacterized protein</fullName>
    </submittedName>
</protein>
<feature type="region of interest" description="Disordered" evidence="1">
    <location>
        <begin position="76"/>
        <end position="122"/>
    </location>
</feature>
<feature type="compositionally biased region" description="Basic and acidic residues" evidence="1">
    <location>
        <begin position="51"/>
        <end position="60"/>
    </location>
</feature>
<accession>B8AH55</accession>
<reference evidence="2 3" key="1">
    <citation type="journal article" date="2005" name="PLoS Biol.">
        <title>The genomes of Oryza sativa: a history of duplications.</title>
        <authorList>
            <person name="Yu J."/>
            <person name="Wang J."/>
            <person name="Lin W."/>
            <person name="Li S."/>
            <person name="Li H."/>
            <person name="Zhou J."/>
            <person name="Ni P."/>
            <person name="Dong W."/>
            <person name="Hu S."/>
            <person name="Zeng C."/>
            <person name="Zhang J."/>
            <person name="Zhang Y."/>
            <person name="Li R."/>
            <person name="Xu Z."/>
            <person name="Li S."/>
            <person name="Li X."/>
            <person name="Zheng H."/>
            <person name="Cong L."/>
            <person name="Lin L."/>
            <person name="Yin J."/>
            <person name="Geng J."/>
            <person name="Li G."/>
            <person name="Shi J."/>
            <person name="Liu J."/>
            <person name="Lv H."/>
            <person name="Li J."/>
            <person name="Wang J."/>
            <person name="Deng Y."/>
            <person name="Ran L."/>
            <person name="Shi X."/>
            <person name="Wang X."/>
            <person name="Wu Q."/>
            <person name="Li C."/>
            <person name="Ren X."/>
            <person name="Wang J."/>
            <person name="Wang X."/>
            <person name="Li D."/>
            <person name="Liu D."/>
            <person name="Zhang X."/>
            <person name="Ji Z."/>
            <person name="Zhao W."/>
            <person name="Sun Y."/>
            <person name="Zhang Z."/>
            <person name="Bao J."/>
            <person name="Han Y."/>
            <person name="Dong L."/>
            <person name="Ji J."/>
            <person name="Chen P."/>
            <person name="Wu S."/>
            <person name="Liu J."/>
            <person name="Xiao Y."/>
            <person name="Bu D."/>
            <person name="Tan J."/>
            <person name="Yang L."/>
            <person name="Ye C."/>
            <person name="Zhang J."/>
            <person name="Xu J."/>
            <person name="Zhou Y."/>
            <person name="Yu Y."/>
            <person name="Zhang B."/>
            <person name="Zhuang S."/>
            <person name="Wei H."/>
            <person name="Liu B."/>
            <person name="Lei M."/>
            <person name="Yu H."/>
            <person name="Li Y."/>
            <person name="Xu H."/>
            <person name="Wei S."/>
            <person name="He X."/>
            <person name="Fang L."/>
            <person name="Zhang Z."/>
            <person name="Zhang Y."/>
            <person name="Huang X."/>
            <person name="Su Z."/>
            <person name="Tong W."/>
            <person name="Li J."/>
            <person name="Tong Z."/>
            <person name="Li S."/>
            <person name="Ye J."/>
            <person name="Wang L."/>
            <person name="Fang L."/>
            <person name="Lei T."/>
            <person name="Chen C."/>
            <person name="Chen H."/>
            <person name="Xu Z."/>
            <person name="Li H."/>
            <person name="Huang H."/>
            <person name="Zhang F."/>
            <person name="Xu H."/>
            <person name="Li N."/>
            <person name="Zhao C."/>
            <person name="Li S."/>
            <person name="Dong L."/>
            <person name="Huang Y."/>
            <person name="Li L."/>
            <person name="Xi Y."/>
            <person name="Qi Q."/>
            <person name="Li W."/>
            <person name="Zhang B."/>
            <person name="Hu W."/>
            <person name="Zhang Y."/>
            <person name="Tian X."/>
            <person name="Jiao Y."/>
            <person name="Liang X."/>
            <person name="Jin J."/>
            <person name="Gao L."/>
            <person name="Zheng W."/>
            <person name="Hao B."/>
            <person name="Liu S."/>
            <person name="Wang W."/>
            <person name="Yuan L."/>
            <person name="Cao M."/>
            <person name="McDermott J."/>
            <person name="Samudrala R."/>
            <person name="Wang J."/>
            <person name="Wong G.K."/>
            <person name="Yang H."/>
        </authorList>
    </citation>
    <scope>NUCLEOTIDE SEQUENCE [LARGE SCALE GENOMIC DNA]</scope>
    <source>
        <strain evidence="3">cv. 93-11</strain>
    </source>
</reference>
<dbReference type="EMBL" id="CM000127">
    <property type="protein sequence ID" value="EEC73099.1"/>
    <property type="molecule type" value="Genomic_DNA"/>
</dbReference>
<dbReference type="Gramene" id="BGIOSGA008141-TA">
    <property type="protein sequence ID" value="BGIOSGA008141-PA"/>
    <property type="gene ID" value="BGIOSGA008141"/>
</dbReference>
<evidence type="ECO:0000256" key="1">
    <source>
        <dbReference type="SAM" id="MobiDB-lite"/>
    </source>
</evidence>
<evidence type="ECO:0000313" key="3">
    <source>
        <dbReference type="Proteomes" id="UP000007015"/>
    </source>
</evidence>
<feature type="compositionally biased region" description="Polar residues" evidence="1">
    <location>
        <begin position="223"/>
        <end position="249"/>
    </location>
</feature>
<feature type="region of interest" description="Disordered" evidence="1">
    <location>
        <begin position="1"/>
        <end position="62"/>
    </location>
</feature>
<dbReference type="Proteomes" id="UP000007015">
    <property type="component" value="Chromosome 2"/>
</dbReference>
<keyword evidence="3" id="KW-1185">Reference proteome</keyword>